<sequence length="57" mass="6117">MASMEQKSKVLVIGALGYIGKYIAIASVKLGHPTLVLLPSFRSADPIDNEIIGSFKK</sequence>
<evidence type="ECO:0000313" key="2">
    <source>
        <dbReference type="Proteomes" id="UP000623129"/>
    </source>
</evidence>
<keyword evidence="2" id="KW-1185">Reference proteome</keyword>
<name>A0A833VQ40_9POAL</name>
<proteinExistence type="predicted"/>
<accession>A0A833VQ40</accession>
<dbReference type="OrthoDB" id="419598at2759"/>
<organism evidence="1 2">
    <name type="scientific">Carex littledalei</name>
    <dbReference type="NCBI Taxonomy" id="544730"/>
    <lineage>
        <taxon>Eukaryota</taxon>
        <taxon>Viridiplantae</taxon>
        <taxon>Streptophyta</taxon>
        <taxon>Embryophyta</taxon>
        <taxon>Tracheophyta</taxon>
        <taxon>Spermatophyta</taxon>
        <taxon>Magnoliopsida</taxon>
        <taxon>Liliopsida</taxon>
        <taxon>Poales</taxon>
        <taxon>Cyperaceae</taxon>
        <taxon>Cyperoideae</taxon>
        <taxon>Cariceae</taxon>
        <taxon>Carex</taxon>
        <taxon>Carex subgen. Euthyceras</taxon>
    </lineage>
</organism>
<dbReference type="PANTHER" id="PTHR43349:SF93">
    <property type="entry name" value="ISOFLAVONE REDUCTASE HOMOLOG P3-RELATED"/>
    <property type="match status" value="1"/>
</dbReference>
<gene>
    <name evidence="1" type="ORF">FCM35_KLT19396</name>
</gene>
<dbReference type="AlphaFoldDB" id="A0A833VQ40"/>
<dbReference type="InterPro" id="IPR050608">
    <property type="entry name" value="NmrA-type/Isoflavone_red_sf"/>
</dbReference>
<evidence type="ECO:0000313" key="1">
    <source>
        <dbReference type="EMBL" id="KAF3336810.1"/>
    </source>
</evidence>
<dbReference type="Proteomes" id="UP000623129">
    <property type="component" value="Unassembled WGS sequence"/>
</dbReference>
<dbReference type="SUPFAM" id="SSF51735">
    <property type="entry name" value="NAD(P)-binding Rossmann-fold domains"/>
    <property type="match status" value="1"/>
</dbReference>
<dbReference type="Gene3D" id="3.40.50.720">
    <property type="entry name" value="NAD(P)-binding Rossmann-like Domain"/>
    <property type="match status" value="1"/>
</dbReference>
<dbReference type="EMBL" id="SWLB01000007">
    <property type="protein sequence ID" value="KAF3336810.1"/>
    <property type="molecule type" value="Genomic_DNA"/>
</dbReference>
<dbReference type="InterPro" id="IPR036291">
    <property type="entry name" value="NAD(P)-bd_dom_sf"/>
</dbReference>
<reference evidence="1" key="1">
    <citation type="submission" date="2020-01" db="EMBL/GenBank/DDBJ databases">
        <title>Genome sequence of Kobresia littledalei, the first chromosome-level genome in the family Cyperaceae.</title>
        <authorList>
            <person name="Qu G."/>
        </authorList>
    </citation>
    <scope>NUCLEOTIDE SEQUENCE</scope>
    <source>
        <strain evidence="1">C.B.Clarke</strain>
        <tissue evidence="1">Leaf</tissue>
    </source>
</reference>
<protein>
    <submittedName>
        <fullName evidence="1">Isoflavone reductase</fullName>
    </submittedName>
</protein>
<comment type="caution">
    <text evidence="1">The sequence shown here is derived from an EMBL/GenBank/DDBJ whole genome shotgun (WGS) entry which is preliminary data.</text>
</comment>
<dbReference type="PANTHER" id="PTHR43349">
    <property type="entry name" value="PINORESINOL REDUCTASE-RELATED"/>
    <property type="match status" value="1"/>
</dbReference>